<comment type="similarity">
    <text evidence="1">Belongs to the paxM FAD-dependent monooxygenase family.</text>
</comment>
<dbReference type="PRINTS" id="PR00420">
    <property type="entry name" value="RNGMNOXGNASE"/>
</dbReference>
<evidence type="ECO:0000256" key="1">
    <source>
        <dbReference type="ARBA" id="ARBA00007992"/>
    </source>
</evidence>
<dbReference type="Gene3D" id="3.50.50.60">
    <property type="entry name" value="FAD/NAD(P)-binding domain"/>
    <property type="match status" value="1"/>
</dbReference>
<protein>
    <recommendedName>
        <fullName evidence="6">FAD-binding domain-containing protein</fullName>
    </recommendedName>
</protein>
<dbReference type="PANTHER" id="PTHR47356">
    <property type="entry name" value="FAD-DEPENDENT MONOOXYGENASE ASQG-RELATED"/>
    <property type="match status" value="1"/>
</dbReference>
<dbReference type="SUPFAM" id="SSF51905">
    <property type="entry name" value="FAD/NAD(P)-binding domain"/>
    <property type="match status" value="1"/>
</dbReference>
<evidence type="ECO:0000313" key="8">
    <source>
        <dbReference type="Proteomes" id="UP000738359"/>
    </source>
</evidence>
<evidence type="ECO:0000313" key="7">
    <source>
        <dbReference type="EMBL" id="KAF9948642.1"/>
    </source>
</evidence>
<evidence type="ECO:0000256" key="4">
    <source>
        <dbReference type="ARBA" id="ARBA00023002"/>
    </source>
</evidence>
<keyword evidence="8" id="KW-1185">Reference proteome</keyword>
<feature type="compositionally biased region" description="Basic and acidic residues" evidence="5">
    <location>
        <begin position="435"/>
        <end position="444"/>
    </location>
</feature>
<dbReference type="PANTHER" id="PTHR47356:SF2">
    <property type="entry name" value="FAD-BINDING DOMAIN-CONTAINING PROTEIN-RELATED"/>
    <property type="match status" value="1"/>
</dbReference>
<dbReference type="InterPro" id="IPR050562">
    <property type="entry name" value="FAD_mOase_fung"/>
</dbReference>
<dbReference type="Pfam" id="PF01494">
    <property type="entry name" value="FAD_binding_3"/>
    <property type="match status" value="2"/>
</dbReference>
<evidence type="ECO:0000256" key="3">
    <source>
        <dbReference type="ARBA" id="ARBA00022827"/>
    </source>
</evidence>
<evidence type="ECO:0000256" key="5">
    <source>
        <dbReference type="SAM" id="MobiDB-lite"/>
    </source>
</evidence>
<keyword evidence="2" id="KW-0285">Flavoprotein</keyword>
<accession>A0A9P6IUN4</accession>
<organism evidence="7 8">
    <name type="scientific">Mortierella alpina</name>
    <name type="common">Oleaginous fungus</name>
    <name type="synonym">Mortierella renispora</name>
    <dbReference type="NCBI Taxonomy" id="64518"/>
    <lineage>
        <taxon>Eukaryota</taxon>
        <taxon>Fungi</taxon>
        <taxon>Fungi incertae sedis</taxon>
        <taxon>Mucoromycota</taxon>
        <taxon>Mortierellomycotina</taxon>
        <taxon>Mortierellomycetes</taxon>
        <taxon>Mortierellales</taxon>
        <taxon>Mortierellaceae</taxon>
        <taxon>Mortierella</taxon>
    </lineage>
</organism>
<proteinExistence type="inferred from homology"/>
<dbReference type="EMBL" id="JAAAHY010001503">
    <property type="protein sequence ID" value="KAF9948642.1"/>
    <property type="molecule type" value="Genomic_DNA"/>
</dbReference>
<keyword evidence="3" id="KW-0274">FAD</keyword>
<evidence type="ECO:0000256" key="2">
    <source>
        <dbReference type="ARBA" id="ARBA00022630"/>
    </source>
</evidence>
<keyword evidence="4" id="KW-0560">Oxidoreductase</keyword>
<dbReference type="GO" id="GO:0071949">
    <property type="term" value="F:FAD binding"/>
    <property type="evidence" value="ECO:0007669"/>
    <property type="project" value="InterPro"/>
</dbReference>
<dbReference type="OrthoDB" id="655030at2759"/>
<gene>
    <name evidence="7" type="ORF">BGZ70_002138</name>
</gene>
<name>A0A9P6IUN4_MORAP</name>
<dbReference type="InterPro" id="IPR036188">
    <property type="entry name" value="FAD/NAD-bd_sf"/>
</dbReference>
<dbReference type="AlphaFoldDB" id="A0A9P6IUN4"/>
<reference evidence="7" key="1">
    <citation type="journal article" date="2020" name="Fungal Divers.">
        <title>Resolving the Mortierellaceae phylogeny through synthesis of multi-gene phylogenetics and phylogenomics.</title>
        <authorList>
            <person name="Vandepol N."/>
            <person name="Liber J."/>
            <person name="Desiro A."/>
            <person name="Na H."/>
            <person name="Kennedy M."/>
            <person name="Barry K."/>
            <person name="Grigoriev I.V."/>
            <person name="Miller A.N."/>
            <person name="O'Donnell K."/>
            <person name="Stajich J.E."/>
            <person name="Bonito G."/>
        </authorList>
    </citation>
    <scope>NUCLEOTIDE SEQUENCE</scope>
    <source>
        <strain evidence="7">CK1249</strain>
    </source>
</reference>
<dbReference type="GO" id="GO:0004497">
    <property type="term" value="F:monooxygenase activity"/>
    <property type="evidence" value="ECO:0007669"/>
    <property type="project" value="InterPro"/>
</dbReference>
<comment type="caution">
    <text evidence="7">The sequence shown here is derived from an EMBL/GenBank/DDBJ whole genome shotgun (WGS) entry which is preliminary data.</text>
</comment>
<dbReference type="InterPro" id="IPR002938">
    <property type="entry name" value="FAD-bd"/>
</dbReference>
<feature type="domain" description="FAD-binding" evidence="6">
    <location>
        <begin position="1"/>
        <end position="160"/>
    </location>
</feature>
<feature type="domain" description="FAD-binding" evidence="6">
    <location>
        <begin position="282"/>
        <end position="336"/>
    </location>
</feature>
<feature type="region of interest" description="Disordered" evidence="5">
    <location>
        <begin position="415"/>
        <end position="464"/>
    </location>
</feature>
<sequence length="464" mass="51539">MIVGAGLAGLMMAYLLERIDVPYTVFERSAEVRPLGSVLSLNANILALFEQLGLLDEVLAISKPCTSLDLFDGSMQSIGSISSSGYQEVAGYPAVVFARPQLYDLLISKIPPKKIIMNKKILSLEQNTLGVMIRCADGSNHHGDILVGADGAYSGVRQGLYKNLTKKKLLPKSDNEDLDLGYVVMVGVTDPLDEDKYPELKDAHTHFRQVLGDKNIAWQSISVPGNKICWRLGAQLESEEARAQMLRNSEWGPEANEAMIQQFYDLPCPFGGKMGDMIDATPKERISKVYLEEKLFETWYHGRTVLIGDACHKMLPQAGQGAINAMQDAVILANCLYDMGEPNVTNIKAAFQQYYDLRYPHAKTQFANSKFMAKLMSGQKLSERIFRNLMFNYMPAFLRVRHYAKAASYQPQASFLPTIPPRGTGPVEPQMPSKRYAEELKQKEAGAPPELAVSNVMTEPVSLE</sequence>
<dbReference type="Proteomes" id="UP000738359">
    <property type="component" value="Unassembled WGS sequence"/>
</dbReference>
<evidence type="ECO:0000259" key="6">
    <source>
        <dbReference type="Pfam" id="PF01494"/>
    </source>
</evidence>